<dbReference type="OrthoDB" id="3298527at2"/>
<dbReference type="GO" id="GO:0005886">
    <property type="term" value="C:plasma membrane"/>
    <property type="evidence" value="ECO:0007669"/>
    <property type="project" value="UniProtKB-SubCell"/>
</dbReference>
<evidence type="ECO:0000313" key="10">
    <source>
        <dbReference type="Proteomes" id="UP000198677"/>
    </source>
</evidence>
<feature type="region of interest" description="Disordered" evidence="6">
    <location>
        <begin position="103"/>
        <end position="124"/>
    </location>
</feature>
<keyword evidence="10" id="KW-1185">Reference proteome</keyword>
<reference evidence="10" key="1">
    <citation type="submission" date="2016-10" db="EMBL/GenBank/DDBJ databases">
        <authorList>
            <person name="Varghese N."/>
            <person name="Submissions S."/>
        </authorList>
    </citation>
    <scope>NUCLEOTIDE SEQUENCE [LARGE SCALE GENOMIC DNA]</scope>
    <source>
        <strain evidence="10">DSM 44675</strain>
    </source>
</reference>
<feature type="transmembrane region" description="Helical" evidence="7">
    <location>
        <begin position="34"/>
        <end position="55"/>
    </location>
</feature>
<evidence type="ECO:0000256" key="5">
    <source>
        <dbReference type="ARBA" id="ARBA00023136"/>
    </source>
</evidence>
<evidence type="ECO:0000256" key="2">
    <source>
        <dbReference type="ARBA" id="ARBA00022475"/>
    </source>
</evidence>
<dbReference type="RefSeq" id="WP_072749588.1">
    <property type="nucleotide sequence ID" value="NZ_FOAW01000006.1"/>
</dbReference>
<evidence type="ECO:0000259" key="8">
    <source>
        <dbReference type="Pfam" id="PF13396"/>
    </source>
</evidence>
<dbReference type="EMBL" id="FOAW01000006">
    <property type="protein sequence ID" value="SEL16913.1"/>
    <property type="molecule type" value="Genomic_DNA"/>
</dbReference>
<keyword evidence="4 7" id="KW-1133">Transmembrane helix</keyword>
<feature type="domain" description="Cardiolipin synthase N-terminal" evidence="8">
    <location>
        <begin position="12"/>
        <end position="57"/>
    </location>
</feature>
<dbReference type="Proteomes" id="UP000198677">
    <property type="component" value="Unassembled WGS sequence"/>
</dbReference>
<organism evidence="9 10">
    <name type="scientific">Rhodococcus maanshanensis</name>
    <dbReference type="NCBI Taxonomy" id="183556"/>
    <lineage>
        <taxon>Bacteria</taxon>
        <taxon>Bacillati</taxon>
        <taxon>Actinomycetota</taxon>
        <taxon>Actinomycetes</taxon>
        <taxon>Mycobacteriales</taxon>
        <taxon>Nocardiaceae</taxon>
        <taxon>Rhodococcus</taxon>
    </lineage>
</organism>
<feature type="region of interest" description="Disordered" evidence="6">
    <location>
        <begin position="63"/>
        <end position="91"/>
    </location>
</feature>
<evidence type="ECO:0000256" key="7">
    <source>
        <dbReference type="SAM" id="Phobius"/>
    </source>
</evidence>
<keyword evidence="3 7" id="KW-0812">Transmembrane</keyword>
<dbReference type="Pfam" id="PF13396">
    <property type="entry name" value="PLDc_N"/>
    <property type="match status" value="1"/>
</dbReference>
<evidence type="ECO:0000256" key="4">
    <source>
        <dbReference type="ARBA" id="ARBA00022989"/>
    </source>
</evidence>
<evidence type="ECO:0000256" key="1">
    <source>
        <dbReference type="ARBA" id="ARBA00004651"/>
    </source>
</evidence>
<sequence>MPYAAFGLVMLALWVFCIVDVLTCEDHQVRHLPRIGWILIVLLIPTVGSLLWLILGRPQSTVRQQSGRPHASAYAEYDRPGRQLPQNPDDDEAFLRQCRERAEEQRRIAKQQQIERERRQRDPD</sequence>
<accession>A0A1H7N0A6</accession>
<protein>
    <submittedName>
        <fullName evidence="9">Phospholipase_D-nuclease N-terminal</fullName>
    </submittedName>
</protein>
<proteinExistence type="predicted"/>
<comment type="subcellular location">
    <subcellularLocation>
        <location evidence="1">Cell membrane</location>
        <topology evidence="1">Multi-pass membrane protein</topology>
    </subcellularLocation>
</comment>
<evidence type="ECO:0000313" key="9">
    <source>
        <dbReference type="EMBL" id="SEL16913.1"/>
    </source>
</evidence>
<evidence type="ECO:0000256" key="6">
    <source>
        <dbReference type="SAM" id="MobiDB-lite"/>
    </source>
</evidence>
<gene>
    <name evidence="9" type="ORF">SAMN05444583_106208</name>
</gene>
<name>A0A1H7N0A6_9NOCA</name>
<dbReference type="InterPro" id="IPR027379">
    <property type="entry name" value="CLS_N"/>
</dbReference>
<evidence type="ECO:0000256" key="3">
    <source>
        <dbReference type="ARBA" id="ARBA00022692"/>
    </source>
</evidence>
<keyword evidence="2" id="KW-1003">Cell membrane</keyword>
<dbReference type="AlphaFoldDB" id="A0A1H7N0A6"/>
<keyword evidence="5 7" id="KW-0472">Membrane</keyword>